<evidence type="ECO:0000313" key="1">
    <source>
        <dbReference type="EMBL" id="KIK57174.1"/>
    </source>
</evidence>
<dbReference type="EMBL" id="KN834792">
    <property type="protein sequence ID" value="KIK57174.1"/>
    <property type="molecule type" value="Genomic_DNA"/>
</dbReference>
<dbReference type="HOGENOM" id="CLU_1086212_0_0_1"/>
<evidence type="ECO:0000313" key="2">
    <source>
        <dbReference type="Proteomes" id="UP000053593"/>
    </source>
</evidence>
<sequence>MNHPLNMLGLNTQFPNSIPVSIPQTPPFPSQEILAGTPITPSVRKSVEEAACTMSTFPTSTVPGNAIETAKDEAVALRAITGIQAISAPNPGLIDGVMTLASNVADLTNVVANLNDNVGILTNTIVGLTVGVHNLLARVEVMDARVYNLKHGNINNMVKLTGSRTSRYLQKEVPGDGTWRLIAAGLPAANLPWVWPVAAAVGQPNHLIGTLPTFLLVPDVITYNFTAAQISSFVIFYNHDFGIVPGDPIAEKQFKFREFLSGRL</sequence>
<protein>
    <submittedName>
        <fullName evidence="1">Unplaced genomic scaffold GYMLUscaffold_44, whole genome shotgun sequence</fullName>
    </submittedName>
</protein>
<gene>
    <name evidence="1" type="ORF">GYMLUDRAFT_263238</name>
</gene>
<dbReference type="Proteomes" id="UP000053593">
    <property type="component" value="Unassembled WGS sequence"/>
</dbReference>
<keyword evidence="2" id="KW-1185">Reference proteome</keyword>
<dbReference type="OrthoDB" id="3047760at2759"/>
<accession>A0A0D0C416</accession>
<name>A0A0D0C416_9AGAR</name>
<proteinExistence type="predicted"/>
<dbReference type="AlphaFoldDB" id="A0A0D0C416"/>
<reference evidence="1 2" key="1">
    <citation type="submission" date="2014-04" db="EMBL/GenBank/DDBJ databases">
        <title>Evolutionary Origins and Diversification of the Mycorrhizal Mutualists.</title>
        <authorList>
            <consortium name="DOE Joint Genome Institute"/>
            <consortium name="Mycorrhizal Genomics Consortium"/>
            <person name="Kohler A."/>
            <person name="Kuo A."/>
            <person name="Nagy L.G."/>
            <person name="Floudas D."/>
            <person name="Copeland A."/>
            <person name="Barry K.W."/>
            <person name="Cichocki N."/>
            <person name="Veneault-Fourrey C."/>
            <person name="LaButti K."/>
            <person name="Lindquist E.A."/>
            <person name="Lipzen A."/>
            <person name="Lundell T."/>
            <person name="Morin E."/>
            <person name="Murat C."/>
            <person name="Riley R."/>
            <person name="Ohm R."/>
            <person name="Sun H."/>
            <person name="Tunlid A."/>
            <person name="Henrissat B."/>
            <person name="Grigoriev I.V."/>
            <person name="Hibbett D.S."/>
            <person name="Martin F."/>
        </authorList>
    </citation>
    <scope>NUCLEOTIDE SEQUENCE [LARGE SCALE GENOMIC DNA]</scope>
    <source>
        <strain evidence="1 2">FD-317 M1</strain>
    </source>
</reference>
<organism evidence="1 2">
    <name type="scientific">Collybiopsis luxurians FD-317 M1</name>
    <dbReference type="NCBI Taxonomy" id="944289"/>
    <lineage>
        <taxon>Eukaryota</taxon>
        <taxon>Fungi</taxon>
        <taxon>Dikarya</taxon>
        <taxon>Basidiomycota</taxon>
        <taxon>Agaricomycotina</taxon>
        <taxon>Agaricomycetes</taxon>
        <taxon>Agaricomycetidae</taxon>
        <taxon>Agaricales</taxon>
        <taxon>Marasmiineae</taxon>
        <taxon>Omphalotaceae</taxon>
        <taxon>Collybiopsis</taxon>
        <taxon>Collybiopsis luxurians</taxon>
    </lineage>
</organism>